<protein>
    <submittedName>
        <fullName evidence="1">Uncharacterized protein</fullName>
    </submittedName>
</protein>
<comment type="caution">
    <text evidence="1">The sequence shown here is derived from an EMBL/GenBank/DDBJ whole genome shotgun (WGS) entry which is preliminary data.</text>
</comment>
<gene>
    <name evidence="1" type="ORF">SBOR_0468</name>
</gene>
<dbReference type="HOGENOM" id="CLU_2110395_0_0_1"/>
<dbReference type="EMBL" id="AYSA01000023">
    <property type="protein sequence ID" value="ESZ99147.1"/>
    <property type="molecule type" value="Genomic_DNA"/>
</dbReference>
<dbReference type="AlphaFoldDB" id="W9CQN3"/>
<organism evidence="1 2">
    <name type="scientific">Sclerotinia borealis (strain F-4128)</name>
    <dbReference type="NCBI Taxonomy" id="1432307"/>
    <lineage>
        <taxon>Eukaryota</taxon>
        <taxon>Fungi</taxon>
        <taxon>Dikarya</taxon>
        <taxon>Ascomycota</taxon>
        <taxon>Pezizomycotina</taxon>
        <taxon>Leotiomycetes</taxon>
        <taxon>Helotiales</taxon>
        <taxon>Sclerotiniaceae</taxon>
        <taxon>Sclerotinia</taxon>
    </lineage>
</organism>
<accession>W9CQN3</accession>
<proteinExistence type="predicted"/>
<keyword evidence="2" id="KW-1185">Reference proteome</keyword>
<sequence length="115" mass="12855">MSEEVLAFSQNNETAARNVGQVPKQQCDFEKLPTSKKDLEVIDVACGTGTARSIPSLGRAGYYSSRKTWPNNMQVILWANRDFAEHDVVQYLLLKTSLMAPDAAGCRERGTEWMD</sequence>
<name>W9CQN3_SCLBF</name>
<dbReference type="Proteomes" id="UP000019487">
    <property type="component" value="Unassembled WGS sequence"/>
</dbReference>
<reference evidence="1 2" key="1">
    <citation type="journal article" date="2014" name="Genome Announc.">
        <title>Draft genome sequence of Sclerotinia borealis, a psychrophilic plant pathogenic fungus.</title>
        <authorList>
            <person name="Mardanov A.V."/>
            <person name="Beletsky A.V."/>
            <person name="Kadnikov V.V."/>
            <person name="Ignatov A.N."/>
            <person name="Ravin N.V."/>
        </authorList>
    </citation>
    <scope>NUCLEOTIDE SEQUENCE [LARGE SCALE GENOMIC DNA]</scope>
    <source>
        <strain evidence="2">F-4157</strain>
    </source>
</reference>
<evidence type="ECO:0000313" key="2">
    <source>
        <dbReference type="Proteomes" id="UP000019487"/>
    </source>
</evidence>
<evidence type="ECO:0000313" key="1">
    <source>
        <dbReference type="EMBL" id="ESZ99147.1"/>
    </source>
</evidence>